<dbReference type="SUPFAM" id="SSF55424">
    <property type="entry name" value="FAD/NAD-linked reductases, dimerisation (C-terminal) domain"/>
    <property type="match status" value="1"/>
</dbReference>
<dbReference type="GO" id="GO:0046983">
    <property type="term" value="F:protein dimerization activity"/>
    <property type="evidence" value="ECO:0007669"/>
    <property type="project" value="InterPro"/>
</dbReference>
<evidence type="ECO:0000313" key="2">
    <source>
        <dbReference type="EMBL" id="KAK5983854.1"/>
    </source>
</evidence>
<dbReference type="Pfam" id="PF14721">
    <property type="entry name" value="AIF_C"/>
    <property type="match status" value="1"/>
</dbReference>
<dbReference type="InterPro" id="IPR016156">
    <property type="entry name" value="FAD/NAD-linked_Rdtase_dimer_sf"/>
</dbReference>
<dbReference type="SMART" id="SM01353">
    <property type="entry name" value="AIF_C"/>
    <property type="match status" value="1"/>
</dbReference>
<proteinExistence type="predicted"/>
<reference evidence="2 3" key="1">
    <citation type="submission" date="2019-10" db="EMBL/GenBank/DDBJ databases">
        <title>Assembly and Annotation for the nematode Trichostrongylus colubriformis.</title>
        <authorList>
            <person name="Martin J."/>
        </authorList>
    </citation>
    <scope>NUCLEOTIDE SEQUENCE [LARGE SCALE GENOMIC DNA]</scope>
    <source>
        <strain evidence="2">G859</strain>
        <tissue evidence="2">Whole worm</tissue>
    </source>
</reference>
<dbReference type="EMBL" id="WIXE01003532">
    <property type="protein sequence ID" value="KAK5983854.1"/>
    <property type="molecule type" value="Genomic_DNA"/>
</dbReference>
<organism evidence="2 3">
    <name type="scientific">Trichostrongylus colubriformis</name>
    <name type="common">Black scour worm</name>
    <dbReference type="NCBI Taxonomy" id="6319"/>
    <lineage>
        <taxon>Eukaryota</taxon>
        <taxon>Metazoa</taxon>
        <taxon>Ecdysozoa</taxon>
        <taxon>Nematoda</taxon>
        <taxon>Chromadorea</taxon>
        <taxon>Rhabditida</taxon>
        <taxon>Rhabditina</taxon>
        <taxon>Rhabditomorpha</taxon>
        <taxon>Strongyloidea</taxon>
        <taxon>Trichostrongylidae</taxon>
        <taxon>Trichostrongylus</taxon>
    </lineage>
</organism>
<feature type="non-terminal residue" evidence="2">
    <location>
        <position position="1"/>
    </location>
</feature>
<dbReference type="Gene3D" id="3.30.390.30">
    <property type="match status" value="2"/>
</dbReference>
<feature type="domain" description="Mitochondrial apoptosis-inducing factor C-terminal" evidence="1">
    <location>
        <begin position="38"/>
        <end position="80"/>
    </location>
</feature>
<dbReference type="InterPro" id="IPR029324">
    <property type="entry name" value="AIF_C"/>
</dbReference>
<keyword evidence="3" id="KW-1185">Reference proteome</keyword>
<dbReference type="AlphaFoldDB" id="A0AAN8J367"/>
<protein>
    <recommendedName>
        <fullName evidence="1">Mitochondrial apoptosis-inducing factor C-terminal domain-containing protein</fullName>
    </recommendedName>
</protein>
<evidence type="ECO:0000313" key="3">
    <source>
        <dbReference type="Proteomes" id="UP001331761"/>
    </source>
</evidence>
<gene>
    <name evidence="2" type="ORF">GCK32_020409</name>
</gene>
<dbReference type="Proteomes" id="UP001331761">
    <property type="component" value="Unassembled WGS sequence"/>
</dbReference>
<comment type="caution">
    <text evidence="2">The sequence shown here is derived from an EMBL/GenBank/DDBJ whole genome shotgun (WGS) entry which is preliminary data.</text>
</comment>
<evidence type="ECO:0000259" key="1">
    <source>
        <dbReference type="Pfam" id="PF14721"/>
    </source>
</evidence>
<name>A0AAN8J367_TRICO</name>
<sequence>FFSKIAPQWHINAVGITDSSLPTVSVFAKDVCFFYMRDNANESFERGVVFYKGDDGKVVGVLLLNVYGSGVDVSRRLIEEARSIDDFQQLAKLYQLYRPAEREDEEKNEEKKAE</sequence>
<accession>A0AAN8J367</accession>